<name>A0ABN2HIT7_9ACTN</name>
<reference evidence="2 3" key="1">
    <citation type="journal article" date="2019" name="Int. J. Syst. Evol. Microbiol.">
        <title>The Global Catalogue of Microorganisms (GCM) 10K type strain sequencing project: providing services to taxonomists for standard genome sequencing and annotation.</title>
        <authorList>
            <consortium name="The Broad Institute Genomics Platform"/>
            <consortium name="The Broad Institute Genome Sequencing Center for Infectious Disease"/>
            <person name="Wu L."/>
            <person name="Ma J."/>
        </authorList>
    </citation>
    <scope>NUCLEOTIDE SEQUENCE [LARGE SCALE GENOMIC DNA]</scope>
    <source>
        <strain evidence="2 3">JCM 14718</strain>
    </source>
</reference>
<keyword evidence="1" id="KW-0472">Membrane</keyword>
<keyword evidence="3" id="KW-1185">Reference proteome</keyword>
<organism evidence="2 3">
    <name type="scientific">Fodinicola feengrottensis</name>
    <dbReference type="NCBI Taxonomy" id="435914"/>
    <lineage>
        <taxon>Bacteria</taxon>
        <taxon>Bacillati</taxon>
        <taxon>Actinomycetota</taxon>
        <taxon>Actinomycetes</taxon>
        <taxon>Mycobacteriales</taxon>
        <taxon>Fodinicola</taxon>
    </lineage>
</organism>
<dbReference type="Proteomes" id="UP001500618">
    <property type="component" value="Unassembled WGS sequence"/>
</dbReference>
<feature type="transmembrane region" description="Helical" evidence="1">
    <location>
        <begin position="6"/>
        <end position="25"/>
    </location>
</feature>
<proteinExistence type="predicted"/>
<keyword evidence="1" id="KW-0812">Transmembrane</keyword>
<keyword evidence="1" id="KW-1133">Transmembrane helix</keyword>
<evidence type="ECO:0000256" key="1">
    <source>
        <dbReference type="SAM" id="Phobius"/>
    </source>
</evidence>
<protein>
    <submittedName>
        <fullName evidence="2">Uncharacterized protein</fullName>
    </submittedName>
</protein>
<accession>A0ABN2HIT7</accession>
<sequence>MFYFYALPALPFLVLAVTFSLGLVLGSESANRDRRLVGAVIVGGYVMLVAAAFGFFWPIYTSEILTFGQWRARIWLNSWI</sequence>
<evidence type="ECO:0000313" key="2">
    <source>
        <dbReference type="EMBL" id="GAA1688662.1"/>
    </source>
</evidence>
<feature type="transmembrane region" description="Helical" evidence="1">
    <location>
        <begin position="37"/>
        <end position="60"/>
    </location>
</feature>
<comment type="caution">
    <text evidence="2">The sequence shown here is derived from an EMBL/GenBank/DDBJ whole genome shotgun (WGS) entry which is preliminary data.</text>
</comment>
<evidence type="ECO:0000313" key="3">
    <source>
        <dbReference type="Proteomes" id="UP001500618"/>
    </source>
</evidence>
<gene>
    <name evidence="2" type="ORF">GCM10009765_42660</name>
</gene>
<dbReference type="EMBL" id="BAAANY010000015">
    <property type="protein sequence ID" value="GAA1688662.1"/>
    <property type="molecule type" value="Genomic_DNA"/>
</dbReference>